<evidence type="ECO:0000256" key="1">
    <source>
        <dbReference type="ARBA" id="ARBA00000085"/>
    </source>
</evidence>
<dbReference type="Gene3D" id="3.30.565.10">
    <property type="entry name" value="Histidine kinase-like ATPase, C-terminal domain"/>
    <property type="match status" value="1"/>
</dbReference>
<dbReference type="PANTHER" id="PTHR45436">
    <property type="entry name" value="SENSOR HISTIDINE KINASE YKOH"/>
    <property type="match status" value="1"/>
</dbReference>
<accession>A0A511MYK7</accession>
<keyword evidence="15" id="KW-1185">Reference proteome</keyword>
<dbReference type="Gene3D" id="1.10.287.130">
    <property type="match status" value="1"/>
</dbReference>
<organism evidence="14 15">
    <name type="scientific">Deinococcus cellulosilyticus (strain DSM 18568 / NBRC 106333 / KACC 11606 / 5516J-15)</name>
    <dbReference type="NCBI Taxonomy" id="1223518"/>
    <lineage>
        <taxon>Bacteria</taxon>
        <taxon>Thermotogati</taxon>
        <taxon>Deinococcota</taxon>
        <taxon>Deinococci</taxon>
        <taxon>Deinococcales</taxon>
        <taxon>Deinococcaceae</taxon>
        <taxon>Deinococcus</taxon>
    </lineage>
</organism>
<dbReference type="GO" id="GO:0000155">
    <property type="term" value="F:phosphorelay sensor kinase activity"/>
    <property type="evidence" value="ECO:0007669"/>
    <property type="project" value="InterPro"/>
</dbReference>
<dbReference type="Proteomes" id="UP000321306">
    <property type="component" value="Unassembled WGS sequence"/>
</dbReference>
<dbReference type="InterPro" id="IPR036890">
    <property type="entry name" value="HATPase_C_sf"/>
</dbReference>
<evidence type="ECO:0000259" key="13">
    <source>
        <dbReference type="PROSITE" id="PS50885"/>
    </source>
</evidence>
<keyword evidence="10 11" id="KW-0472">Membrane</keyword>
<dbReference type="SMART" id="SM00304">
    <property type="entry name" value="HAMP"/>
    <property type="match status" value="1"/>
</dbReference>
<dbReference type="SUPFAM" id="SSF47384">
    <property type="entry name" value="Homodimeric domain of signal transducing histidine kinase"/>
    <property type="match status" value="1"/>
</dbReference>
<protein>
    <recommendedName>
        <fullName evidence="3">histidine kinase</fullName>
        <ecNumber evidence="3">2.7.13.3</ecNumber>
    </recommendedName>
</protein>
<evidence type="ECO:0000256" key="6">
    <source>
        <dbReference type="ARBA" id="ARBA00022692"/>
    </source>
</evidence>
<evidence type="ECO:0000256" key="4">
    <source>
        <dbReference type="ARBA" id="ARBA00022553"/>
    </source>
</evidence>
<evidence type="ECO:0000256" key="5">
    <source>
        <dbReference type="ARBA" id="ARBA00022679"/>
    </source>
</evidence>
<comment type="caution">
    <text evidence="14">The sequence shown here is derived from an EMBL/GenBank/DDBJ whole genome shotgun (WGS) entry which is preliminary data.</text>
</comment>
<dbReference type="InterPro" id="IPR003660">
    <property type="entry name" value="HAMP_dom"/>
</dbReference>
<dbReference type="SUPFAM" id="SSF55874">
    <property type="entry name" value="ATPase domain of HSP90 chaperone/DNA topoisomerase II/histidine kinase"/>
    <property type="match status" value="1"/>
</dbReference>
<dbReference type="CDD" id="cd00082">
    <property type="entry name" value="HisKA"/>
    <property type="match status" value="1"/>
</dbReference>
<dbReference type="PROSITE" id="PS50109">
    <property type="entry name" value="HIS_KIN"/>
    <property type="match status" value="1"/>
</dbReference>
<dbReference type="PANTHER" id="PTHR45436:SF5">
    <property type="entry name" value="SENSOR HISTIDINE KINASE TRCS"/>
    <property type="match status" value="1"/>
</dbReference>
<dbReference type="InterPro" id="IPR005467">
    <property type="entry name" value="His_kinase_dom"/>
</dbReference>
<gene>
    <name evidence="14" type="ORF">DC3_13150</name>
</gene>
<dbReference type="InterPro" id="IPR050428">
    <property type="entry name" value="TCS_sensor_his_kinase"/>
</dbReference>
<keyword evidence="6 11" id="KW-0812">Transmembrane</keyword>
<feature type="domain" description="Histidine kinase" evidence="12">
    <location>
        <begin position="149"/>
        <end position="358"/>
    </location>
</feature>
<feature type="domain" description="HAMP" evidence="13">
    <location>
        <begin position="86"/>
        <end position="141"/>
    </location>
</feature>
<dbReference type="CDD" id="cd06225">
    <property type="entry name" value="HAMP"/>
    <property type="match status" value="1"/>
</dbReference>
<dbReference type="InterPro" id="IPR036097">
    <property type="entry name" value="HisK_dim/P_sf"/>
</dbReference>
<dbReference type="SUPFAM" id="SSF158472">
    <property type="entry name" value="HAMP domain-like"/>
    <property type="match status" value="1"/>
</dbReference>
<keyword evidence="9" id="KW-0902">Two-component regulatory system</keyword>
<dbReference type="Gene3D" id="6.10.340.10">
    <property type="match status" value="1"/>
</dbReference>
<dbReference type="PRINTS" id="PR00344">
    <property type="entry name" value="BCTRLSENSOR"/>
</dbReference>
<dbReference type="InterPro" id="IPR004358">
    <property type="entry name" value="Sig_transdc_His_kin-like_C"/>
</dbReference>
<keyword evidence="8 11" id="KW-1133">Transmembrane helix</keyword>
<name>A0A511MYK7_DEIC1</name>
<evidence type="ECO:0000259" key="12">
    <source>
        <dbReference type="PROSITE" id="PS50109"/>
    </source>
</evidence>
<evidence type="ECO:0000256" key="7">
    <source>
        <dbReference type="ARBA" id="ARBA00022777"/>
    </source>
</evidence>
<evidence type="ECO:0000256" key="8">
    <source>
        <dbReference type="ARBA" id="ARBA00022989"/>
    </source>
</evidence>
<evidence type="ECO:0000256" key="9">
    <source>
        <dbReference type="ARBA" id="ARBA00023012"/>
    </source>
</evidence>
<reference evidence="14 15" key="1">
    <citation type="submission" date="2019-07" db="EMBL/GenBank/DDBJ databases">
        <title>Whole genome shotgun sequence of Deinococcus cellulosilyticus NBRC 106333.</title>
        <authorList>
            <person name="Hosoyama A."/>
            <person name="Uohara A."/>
            <person name="Ohji S."/>
            <person name="Ichikawa N."/>
        </authorList>
    </citation>
    <scope>NUCLEOTIDE SEQUENCE [LARGE SCALE GENOMIC DNA]</scope>
    <source>
        <strain evidence="14 15">NBRC 106333</strain>
    </source>
</reference>
<dbReference type="InterPro" id="IPR003594">
    <property type="entry name" value="HATPase_dom"/>
</dbReference>
<dbReference type="PROSITE" id="PS50885">
    <property type="entry name" value="HAMP"/>
    <property type="match status" value="1"/>
</dbReference>
<keyword evidence="5" id="KW-0808">Transferase</keyword>
<feature type="transmembrane region" description="Helical" evidence="11">
    <location>
        <begin position="66"/>
        <end position="85"/>
    </location>
</feature>
<evidence type="ECO:0000313" key="15">
    <source>
        <dbReference type="Proteomes" id="UP000321306"/>
    </source>
</evidence>
<evidence type="ECO:0000256" key="2">
    <source>
        <dbReference type="ARBA" id="ARBA00004370"/>
    </source>
</evidence>
<dbReference type="SMART" id="SM00387">
    <property type="entry name" value="HATPase_c"/>
    <property type="match status" value="1"/>
</dbReference>
<dbReference type="Pfam" id="PF00512">
    <property type="entry name" value="HisKA"/>
    <property type="match status" value="1"/>
</dbReference>
<dbReference type="RefSeq" id="WP_146883185.1">
    <property type="nucleotide sequence ID" value="NZ_BJXB01000004.1"/>
</dbReference>
<dbReference type="OrthoDB" id="59230at2"/>
<evidence type="ECO:0000313" key="14">
    <source>
        <dbReference type="EMBL" id="GEM45680.1"/>
    </source>
</evidence>
<proteinExistence type="predicted"/>
<keyword evidence="4" id="KW-0597">Phosphoprotein</keyword>
<comment type="subcellular location">
    <subcellularLocation>
        <location evidence="2">Membrane</location>
    </subcellularLocation>
</comment>
<evidence type="ECO:0000256" key="11">
    <source>
        <dbReference type="SAM" id="Phobius"/>
    </source>
</evidence>
<dbReference type="EC" id="2.7.13.3" evidence="3"/>
<dbReference type="Pfam" id="PF02518">
    <property type="entry name" value="HATPase_c"/>
    <property type="match status" value="1"/>
</dbReference>
<sequence length="358" mass="39326">MKRGSIYLRLLGVMLFLTISTPVVAFLMTAYTISVTVQGDVWNFFPKQEWPTPEAQVLGERLRWNALWAALISAGLASMVALVLARGIAQPLVQVGQAARKITDGNLSARAPASPQMLGQEAAELVQHFNEMAEGLEKLEAGRKRMMADIAHELRTPLAVLQARLDGLEDGMLTFDQQEARKLSLQVGMLNRLVEDLRLLTLANTGQLPVQQEAVNLKVLFEDVISSFAIRAEQNQLTLTLQVPAEDVTLTGDADRLAQVLSNLLENSLRHARSQIEVQVFSSGTFSVEDDGQGVPEQELSRIFELYYRTDESRSREKGGSGLGLPLVQAFLQAHGGHATAEKGQWGGLKVTCQIRVN</sequence>
<dbReference type="Pfam" id="PF00672">
    <property type="entry name" value="HAMP"/>
    <property type="match status" value="1"/>
</dbReference>
<keyword evidence="7" id="KW-0418">Kinase</keyword>
<dbReference type="SMART" id="SM00388">
    <property type="entry name" value="HisKA"/>
    <property type="match status" value="1"/>
</dbReference>
<dbReference type="InterPro" id="IPR003661">
    <property type="entry name" value="HisK_dim/P_dom"/>
</dbReference>
<evidence type="ECO:0000256" key="3">
    <source>
        <dbReference type="ARBA" id="ARBA00012438"/>
    </source>
</evidence>
<feature type="transmembrane region" description="Helical" evidence="11">
    <location>
        <begin position="7"/>
        <end position="33"/>
    </location>
</feature>
<dbReference type="GO" id="GO:0005886">
    <property type="term" value="C:plasma membrane"/>
    <property type="evidence" value="ECO:0007669"/>
    <property type="project" value="TreeGrafter"/>
</dbReference>
<dbReference type="EMBL" id="BJXB01000004">
    <property type="protein sequence ID" value="GEM45680.1"/>
    <property type="molecule type" value="Genomic_DNA"/>
</dbReference>
<evidence type="ECO:0000256" key="10">
    <source>
        <dbReference type="ARBA" id="ARBA00023136"/>
    </source>
</evidence>
<dbReference type="AlphaFoldDB" id="A0A511MYK7"/>
<comment type="catalytic activity">
    <reaction evidence="1">
        <text>ATP + protein L-histidine = ADP + protein N-phospho-L-histidine.</text>
        <dbReference type="EC" id="2.7.13.3"/>
    </reaction>
</comment>